<dbReference type="GO" id="GO:0006508">
    <property type="term" value="P:proteolysis"/>
    <property type="evidence" value="ECO:0007669"/>
    <property type="project" value="InterPro"/>
</dbReference>
<dbReference type="Pfam" id="PF01650">
    <property type="entry name" value="Peptidase_C13"/>
    <property type="match status" value="1"/>
</dbReference>
<dbReference type="EMBL" id="BMXR01000001">
    <property type="protein sequence ID" value="GGX39122.1"/>
    <property type="molecule type" value="Genomic_DNA"/>
</dbReference>
<evidence type="ECO:0000256" key="1">
    <source>
        <dbReference type="ARBA" id="ARBA00022737"/>
    </source>
</evidence>
<dbReference type="SUPFAM" id="SSF82185">
    <property type="entry name" value="Histone H3 K4-specific methyltransferase SET7/9 N-terminal domain"/>
    <property type="match status" value="2"/>
</dbReference>
<dbReference type="Gene3D" id="3.40.50.1460">
    <property type="match status" value="1"/>
</dbReference>
<gene>
    <name evidence="3" type="ORF">GCM10007392_01790</name>
</gene>
<dbReference type="InterPro" id="IPR001096">
    <property type="entry name" value="Peptidase_C13"/>
</dbReference>
<evidence type="ECO:0000313" key="4">
    <source>
        <dbReference type="Proteomes" id="UP000626148"/>
    </source>
</evidence>
<evidence type="ECO:0000313" key="3">
    <source>
        <dbReference type="EMBL" id="GGX39122.1"/>
    </source>
</evidence>
<sequence>MVLKYLSTLLALVLMGSVSAASLVTPDGGQYEGEVKNDRMHGEGRIDWPDGTYYVGEFKRGLKHGEGTETLLDGRVFQGEYRDGQWVRGVLHFPDGESYEGEFEKRRFHGEGQLTFRNRTVYEGRFEEGEMNGEGRMTTSDGTVYEGDFVQDRLPKGTITYSDGSVYEGELRGWQPHGEGRMTPVEGAVLAGEFEYGEFVGEDGQAAYERDWAEQQERLERALYTQRTLVDEQLKRLVEQTPDTAEVYTVLAALSNAETVFRTEVETIDAQLTDMPAFDGRLVTLANELQDDDNFPLATETSLRHFVRTLGKRLGEEDLIFLYLTSHGSPEHELSVDFNSNLTLPGIDPEELDRILSEAPQNKVVVISACYSGGFVPELSRDDTVIITAAAADRPSFGCSNEETMTYFGRAFFETAFTLDKPLDAVFADAKTAVTQRETNEGHDPSNPQIWAADPVLEAWDQWRSEATGTVN</sequence>
<evidence type="ECO:0000256" key="2">
    <source>
        <dbReference type="SAM" id="SignalP"/>
    </source>
</evidence>
<organism evidence="3 4">
    <name type="scientific">Saccharospirillum salsuginis</name>
    <dbReference type="NCBI Taxonomy" id="418750"/>
    <lineage>
        <taxon>Bacteria</taxon>
        <taxon>Pseudomonadati</taxon>
        <taxon>Pseudomonadota</taxon>
        <taxon>Gammaproteobacteria</taxon>
        <taxon>Oceanospirillales</taxon>
        <taxon>Saccharospirillaceae</taxon>
        <taxon>Saccharospirillum</taxon>
    </lineage>
</organism>
<dbReference type="RefSeq" id="WP_189606610.1">
    <property type="nucleotide sequence ID" value="NZ_BMXR01000001.1"/>
</dbReference>
<feature type="chain" id="PRO_5036897142" evidence="2">
    <location>
        <begin position="21"/>
        <end position="472"/>
    </location>
</feature>
<reference evidence="3" key="2">
    <citation type="submission" date="2020-09" db="EMBL/GenBank/DDBJ databases">
        <authorList>
            <person name="Sun Q."/>
            <person name="Kim S."/>
        </authorList>
    </citation>
    <scope>NUCLEOTIDE SEQUENCE</scope>
    <source>
        <strain evidence="3">KCTC 22169</strain>
    </source>
</reference>
<reference evidence="3" key="1">
    <citation type="journal article" date="2014" name="Int. J. Syst. Evol. Microbiol.">
        <title>Complete genome sequence of Corynebacterium casei LMG S-19264T (=DSM 44701T), isolated from a smear-ripened cheese.</title>
        <authorList>
            <consortium name="US DOE Joint Genome Institute (JGI-PGF)"/>
            <person name="Walter F."/>
            <person name="Albersmeier A."/>
            <person name="Kalinowski J."/>
            <person name="Ruckert C."/>
        </authorList>
    </citation>
    <scope>NUCLEOTIDE SEQUENCE</scope>
    <source>
        <strain evidence="3">KCTC 22169</strain>
    </source>
</reference>
<keyword evidence="4" id="KW-1185">Reference proteome</keyword>
<dbReference type="SMART" id="SM00698">
    <property type="entry name" value="MORN"/>
    <property type="match status" value="5"/>
</dbReference>
<dbReference type="PANTHER" id="PTHR43215:SF14">
    <property type="entry name" value="RADIAL SPOKE HEAD 1 HOMOLOG"/>
    <property type="match status" value="1"/>
</dbReference>
<dbReference type="GO" id="GO:0008233">
    <property type="term" value="F:peptidase activity"/>
    <property type="evidence" value="ECO:0007669"/>
    <property type="project" value="InterPro"/>
</dbReference>
<dbReference type="AlphaFoldDB" id="A0A918JZI9"/>
<proteinExistence type="predicted"/>
<feature type="signal peptide" evidence="2">
    <location>
        <begin position="1"/>
        <end position="20"/>
    </location>
</feature>
<accession>A0A918JZI9</accession>
<dbReference type="InterPro" id="IPR003409">
    <property type="entry name" value="MORN"/>
</dbReference>
<dbReference type="PANTHER" id="PTHR43215">
    <property type="entry name" value="RADIAL SPOKE HEAD 1 HOMOLOG"/>
    <property type="match status" value="1"/>
</dbReference>
<keyword evidence="2" id="KW-0732">Signal</keyword>
<protein>
    <submittedName>
        <fullName evidence="3">Peptidase C13</fullName>
    </submittedName>
</protein>
<dbReference type="GO" id="GO:0005829">
    <property type="term" value="C:cytosol"/>
    <property type="evidence" value="ECO:0007669"/>
    <property type="project" value="TreeGrafter"/>
</dbReference>
<dbReference type="Proteomes" id="UP000626148">
    <property type="component" value="Unassembled WGS sequence"/>
</dbReference>
<name>A0A918JZI9_9GAMM</name>
<dbReference type="Pfam" id="PF02493">
    <property type="entry name" value="MORN"/>
    <property type="match status" value="5"/>
</dbReference>
<dbReference type="Gene3D" id="2.20.110.10">
    <property type="entry name" value="Histone H3 K4-specific methyltransferase SET7/9 N-terminal domain"/>
    <property type="match status" value="4"/>
</dbReference>
<keyword evidence="1" id="KW-0677">Repeat</keyword>
<comment type="caution">
    <text evidence="3">The sequence shown here is derived from an EMBL/GenBank/DDBJ whole genome shotgun (WGS) entry which is preliminary data.</text>
</comment>